<keyword evidence="13" id="KW-1185">Reference proteome</keyword>
<dbReference type="GO" id="GO:0005085">
    <property type="term" value="F:guanyl-nucleotide exchange factor activity"/>
    <property type="evidence" value="ECO:0007669"/>
    <property type="project" value="UniProtKB-KW"/>
</dbReference>
<keyword evidence="5" id="KW-0963">Cytoplasm</keyword>
<dbReference type="InterPro" id="IPR032691">
    <property type="entry name" value="Mon2/Sec7/BIG1-like_HUS"/>
</dbReference>
<dbReference type="PANTHER" id="PTHR10663:SF375">
    <property type="entry name" value="LD29171P"/>
    <property type="match status" value="1"/>
</dbReference>
<dbReference type="InterPro" id="IPR035999">
    <property type="entry name" value="Sec7_dom_sf"/>
</dbReference>
<dbReference type="Gene3D" id="1.10.1000.11">
    <property type="entry name" value="Arf Nucleotide-binding Site Opener,domain 2"/>
    <property type="match status" value="1"/>
</dbReference>
<dbReference type="Pfam" id="PF12783">
    <property type="entry name" value="Sec7-like_HUS"/>
    <property type="match status" value="1"/>
</dbReference>
<dbReference type="InterPro" id="IPR023394">
    <property type="entry name" value="Sec7_C_sf"/>
</dbReference>
<reference evidence="12 13" key="1">
    <citation type="submission" date="2015-01" db="EMBL/GenBank/DDBJ databases">
        <title>Evolution of Trichinella species and genotypes.</title>
        <authorList>
            <person name="Korhonen P.K."/>
            <person name="Edoardo P."/>
            <person name="Giuseppe L.R."/>
            <person name="Gasser R.B."/>
        </authorList>
    </citation>
    <scope>NUCLEOTIDE SEQUENCE [LARGE SCALE GENOMIC DNA]</scope>
    <source>
        <strain evidence="12">ISS417</strain>
    </source>
</reference>
<dbReference type="Pfam" id="PF16213">
    <property type="entry name" value="DCB"/>
    <property type="match status" value="1"/>
</dbReference>
<sequence>MNVTNSARTMGISIERILNHIFNVCSSNAIEMRTRRRRLCAFAKFANRLLLKADNDNLSSIGEDDVVANALFLSMKPLLSKTEIMFLKHAIEKILSDRDIKKSHHDQLRKACESALEEIGNEIKQHDVETTNDGHIVPSRIKSVDADHYFLPFELACSSKSTKIVVIALDCLQKLIAYGHLTGNSADPKNPNRLLIDRIVQAICSCFSGPNTDDKVQLQIIKALLTIVSSNSCEVHELSLLLAVRTCYNIYLASRNLINQATAKATLTQMLTISFSRMESVGMNPDSKIHVDDVETVCGVVLNDIISEVCFVLDGLMHTPTVGMEQDANGKQLTSTANQNSFESASQGQLDSPMSVMPLAFVNVHQKDCFLLFRALCRLSMKPVSANLDPRSHEMRSKIISLHLLLTILQNAGPVFRQSEVFILAIKQYLCVALSKNGVSSVLEVFEVSLDIFLALLENFKAHLKVFFREIFLNILETFSSSFHHKWRVMEAVAKISCDAQSIVDIYVNYDCHLSSANLFERLINDLSKIAQGRHAIDLGAAPGQENMMRIKGLECLVSILRCMVQWSSDLYISSGPHTNLAEEVDEKGKPSGLNASSVGSDLAHQFEEIKQQKEVLEQGIELFNRKPKHGLSFLQKHKLIGHGAADIAHFLHTEERLDKAAIGDYLGDGDSFCKEVMYAYVDQMDFSGKDFVSALRCFLERFRLPGEAQKIDRLMEKFASRYCANNPNLGLFTSADTAYVLAYSIIMLTTDLHSPQVRNKMTKEQYIRMNRGINDSGDLPEQYLSDIYDEIAGNEIKMKQHFTKHVKTSCKTQIESSREQTSRLTVDIVCWALYCIFYVSALASERHRRLLYNVEMEQMETTAKALMEAASHFQTSFTSATHAQHVRPMFKVAWTPCLAAFSVGLQTSNDSEISALCLEGFRFAIRIACVFRMELERNAYVQALERFTLLTAATAMTEMKSKNIDTLKTLITVAHTDGNYLDNSWLEILKCISQLEVAQLIGTGVKSKFLTSGTARILPESGHDISSAECTRWFRNFNTETIYHSYSDVMKTSGVSFVSKKMPHLQESLGETSSQSVVVAVDRIFTGSVRLDGDAIVHFVRALCQVSMDELNNPMHPRMYSLQKLVEISYYNMGRIRLQWSRIWAILGDHFNKAGCSEDVDVAIFAVDSLRQLSMKFLERGELPNFRFQKDFLRPFEYIMKRNKSSTIRDMIVRCMSQMVISQARNIKSGWTNIFCVYLIAASEQDESLVNLSFCSVSDIFSSVLDSFQEAIKCLAEYACNATFPDVSMEAIQLIRLCAKYVVNNTQMFCEHQWEDISLSEDERVWLRGWFPILFELSCIISRCKLDVRTRGLTVMFEIMKTYGDHFKDTWWKDLFQVVFRIFDVMKLPEQQSEKIEWMMTTCNHALYAIVDVFTQYYKTLSEIILPDLYALLFWTIQQENEQLARSAINCLENFIISNGMKFSAEVRELSVSLLIKLFRSTIPESLLTWKMENAEQGVLSASSGSSFEEIDVTLISNIRYDQTSDNELLNSSGIICDLRYIREAFACESGIASIRSMQVKCIVQLELIQTIDSILFYPAISRKDDEQNIADARGIRVSESEFVQQEQGLYCMLTAQQLFSLADCLLDSYNLARQFNNNHTQRNLLWKSGFSGNRKPHLWKQETQSLACWLRIMFRIYSDDTKDDQCVERAQNICVDVLNYFMSLKAEQHRETWTPIVLLIFNRTLRLNDNQFKSLCTAFYDVVCEMIDFNVKVEIRTLLKKFFQRRKKIP</sequence>
<gene>
    <name evidence="12" type="primary">Arfgef1</name>
    <name evidence="12" type="ORF">T05_6670</name>
</gene>
<evidence type="ECO:0000313" key="13">
    <source>
        <dbReference type="Proteomes" id="UP000055048"/>
    </source>
</evidence>
<dbReference type="InterPro" id="IPR032629">
    <property type="entry name" value="DCB_dom"/>
</dbReference>
<evidence type="ECO:0000256" key="5">
    <source>
        <dbReference type="ARBA" id="ARBA00022490"/>
    </source>
</evidence>
<dbReference type="STRING" id="144512.A0A0V0TK15"/>
<evidence type="ECO:0000256" key="1">
    <source>
        <dbReference type="ARBA" id="ARBA00004370"/>
    </source>
</evidence>
<dbReference type="GO" id="GO:0015031">
    <property type="term" value="P:protein transport"/>
    <property type="evidence" value="ECO:0007669"/>
    <property type="project" value="UniProtKB-KW"/>
</dbReference>
<dbReference type="CDD" id="cd00171">
    <property type="entry name" value="Sec7"/>
    <property type="match status" value="1"/>
</dbReference>
<dbReference type="SUPFAM" id="SSF48425">
    <property type="entry name" value="Sec7 domain"/>
    <property type="match status" value="1"/>
</dbReference>
<dbReference type="PANTHER" id="PTHR10663">
    <property type="entry name" value="GUANYL-NUCLEOTIDE EXCHANGE FACTOR"/>
    <property type="match status" value="1"/>
</dbReference>
<dbReference type="FunFam" id="1.10.220.20:FF:000002">
    <property type="entry name" value="Brefeldin A-inhibited guanine nucleotide-exchange protein 1"/>
    <property type="match status" value="1"/>
</dbReference>
<keyword evidence="6" id="KW-0597">Phosphoprotein</keyword>
<evidence type="ECO:0000256" key="4">
    <source>
        <dbReference type="ARBA" id="ARBA00022448"/>
    </source>
</evidence>
<dbReference type="FunFam" id="1.25.10.10:FF:000143">
    <property type="entry name" value="ADP-ribosylation factor guanine nucleotide-exchange factor 2 (brefeldin A-inhibited)"/>
    <property type="match status" value="1"/>
</dbReference>
<protein>
    <submittedName>
        <fullName evidence="12">Brefeldin A-inhibited guanine nucleotide-exchange protein 1</fullName>
    </submittedName>
</protein>
<dbReference type="InterPro" id="IPR000904">
    <property type="entry name" value="Sec7_dom"/>
</dbReference>
<name>A0A0V0TK15_9BILA</name>
<keyword evidence="4" id="KW-0813">Transport</keyword>
<evidence type="ECO:0000256" key="6">
    <source>
        <dbReference type="ARBA" id="ARBA00022553"/>
    </source>
</evidence>
<evidence type="ECO:0000256" key="10">
    <source>
        <dbReference type="ARBA" id="ARBA00023136"/>
    </source>
</evidence>
<keyword evidence="10" id="KW-0472">Membrane</keyword>
<dbReference type="InterPro" id="IPR046455">
    <property type="entry name" value="Sec7/BIG1-like_C"/>
</dbReference>
<evidence type="ECO:0000256" key="2">
    <source>
        <dbReference type="ARBA" id="ARBA00004556"/>
    </source>
</evidence>
<proteinExistence type="predicted"/>
<dbReference type="Pfam" id="PF01369">
    <property type="entry name" value="Sec7"/>
    <property type="match status" value="1"/>
</dbReference>
<organism evidence="12 13">
    <name type="scientific">Trichinella murrelli</name>
    <dbReference type="NCBI Taxonomy" id="144512"/>
    <lineage>
        <taxon>Eukaryota</taxon>
        <taxon>Metazoa</taxon>
        <taxon>Ecdysozoa</taxon>
        <taxon>Nematoda</taxon>
        <taxon>Enoplea</taxon>
        <taxon>Dorylaimia</taxon>
        <taxon>Trichinellida</taxon>
        <taxon>Trichinellidae</taxon>
        <taxon>Trichinella</taxon>
    </lineage>
</organism>
<dbReference type="PROSITE" id="PS50190">
    <property type="entry name" value="SEC7"/>
    <property type="match status" value="1"/>
</dbReference>
<dbReference type="GO" id="GO:0016020">
    <property type="term" value="C:membrane"/>
    <property type="evidence" value="ECO:0007669"/>
    <property type="project" value="UniProtKB-SubCell"/>
</dbReference>
<dbReference type="SMART" id="SM00222">
    <property type="entry name" value="Sec7"/>
    <property type="match status" value="1"/>
</dbReference>
<dbReference type="GO" id="GO:0032012">
    <property type="term" value="P:regulation of ARF protein signal transduction"/>
    <property type="evidence" value="ECO:0007669"/>
    <property type="project" value="InterPro"/>
</dbReference>
<dbReference type="Pfam" id="PF20252">
    <property type="entry name" value="BIG2_C"/>
    <property type="match status" value="1"/>
</dbReference>
<evidence type="ECO:0000256" key="7">
    <source>
        <dbReference type="ARBA" id="ARBA00022658"/>
    </source>
</evidence>
<dbReference type="GO" id="GO:0048471">
    <property type="term" value="C:perinuclear region of cytoplasm"/>
    <property type="evidence" value="ECO:0007669"/>
    <property type="project" value="UniProtKB-SubCell"/>
</dbReference>
<dbReference type="InterPro" id="IPR016024">
    <property type="entry name" value="ARM-type_fold"/>
</dbReference>
<dbReference type="Gene3D" id="1.10.220.20">
    <property type="match status" value="1"/>
</dbReference>
<dbReference type="Pfam" id="PF09324">
    <property type="entry name" value="Sec7-like_HDS"/>
    <property type="match status" value="1"/>
</dbReference>
<accession>A0A0V0TK15</accession>
<dbReference type="SUPFAM" id="SSF48371">
    <property type="entry name" value="ARM repeat"/>
    <property type="match status" value="1"/>
</dbReference>
<dbReference type="EMBL" id="JYDJ01000252">
    <property type="protein sequence ID" value="KRX38851.1"/>
    <property type="molecule type" value="Genomic_DNA"/>
</dbReference>
<keyword evidence="7" id="KW-0344">Guanine-nucleotide releasing factor</keyword>
<dbReference type="GO" id="GO:0005794">
    <property type="term" value="C:Golgi apparatus"/>
    <property type="evidence" value="ECO:0007669"/>
    <property type="project" value="UniProtKB-SubCell"/>
</dbReference>
<keyword evidence="9" id="KW-0333">Golgi apparatus</keyword>
<evidence type="ECO:0000256" key="3">
    <source>
        <dbReference type="ARBA" id="ARBA00004601"/>
    </source>
</evidence>
<comment type="caution">
    <text evidence="12">The sequence shown here is derived from an EMBL/GenBank/DDBJ whole genome shotgun (WGS) entry which is preliminary data.</text>
</comment>
<keyword evidence="8" id="KW-0653">Protein transport</keyword>
<evidence type="ECO:0000256" key="8">
    <source>
        <dbReference type="ARBA" id="ARBA00022927"/>
    </source>
</evidence>
<evidence type="ECO:0000313" key="12">
    <source>
        <dbReference type="EMBL" id="KRX38851.1"/>
    </source>
</evidence>
<evidence type="ECO:0000259" key="11">
    <source>
        <dbReference type="PROSITE" id="PS50190"/>
    </source>
</evidence>
<dbReference type="OrthoDB" id="18431at2759"/>
<evidence type="ECO:0000256" key="9">
    <source>
        <dbReference type="ARBA" id="ARBA00023034"/>
    </source>
</evidence>
<dbReference type="InterPro" id="IPR015403">
    <property type="entry name" value="Mon2/Sec7/BIG1-like_HDS"/>
</dbReference>
<comment type="subcellular location">
    <subcellularLocation>
        <location evidence="2">Cytoplasm</location>
        <location evidence="2">Perinuclear region</location>
    </subcellularLocation>
    <subcellularLocation>
        <location evidence="3">Golgi apparatus</location>
        <location evidence="3">trans-Golgi network</location>
    </subcellularLocation>
    <subcellularLocation>
        <location evidence="1">Membrane</location>
    </subcellularLocation>
</comment>
<dbReference type="FunFam" id="1.10.1000.11:FF:000003">
    <property type="entry name" value="Brefeldin A-inhibited guanine nucleotide-exchange protein 1"/>
    <property type="match status" value="1"/>
</dbReference>
<feature type="domain" description="SEC7" evidence="11">
    <location>
        <begin position="606"/>
        <end position="795"/>
    </location>
</feature>
<dbReference type="Proteomes" id="UP000055048">
    <property type="component" value="Unassembled WGS sequence"/>
</dbReference>